<evidence type="ECO:0000313" key="2">
    <source>
        <dbReference type="Proteomes" id="UP000004995"/>
    </source>
</evidence>
<dbReference type="InParanoid" id="A0A0Q3VTM6"/>
<protein>
    <submittedName>
        <fullName evidence="1">Uncharacterized protein</fullName>
    </submittedName>
</protein>
<dbReference type="Gramene" id="KQL29651">
    <property type="protein sequence ID" value="KQL29651"/>
    <property type="gene ID" value="SETIT_0161932mg"/>
</dbReference>
<keyword evidence="2" id="KW-1185">Reference proteome</keyword>
<reference evidence="2" key="1">
    <citation type="journal article" date="2012" name="Nat. Biotechnol.">
        <title>Reference genome sequence of the model plant Setaria.</title>
        <authorList>
            <person name="Bennetzen J.L."/>
            <person name="Schmutz J."/>
            <person name="Wang H."/>
            <person name="Percifield R."/>
            <person name="Hawkins J."/>
            <person name="Pontaroli A.C."/>
            <person name="Estep M."/>
            <person name="Feng L."/>
            <person name="Vaughn J.N."/>
            <person name="Grimwood J."/>
            <person name="Jenkins J."/>
            <person name="Barry K."/>
            <person name="Lindquist E."/>
            <person name="Hellsten U."/>
            <person name="Deshpande S."/>
            <person name="Wang X."/>
            <person name="Wu X."/>
            <person name="Mitros T."/>
            <person name="Triplett J."/>
            <person name="Yang X."/>
            <person name="Ye C.Y."/>
            <person name="Mauro-Herrera M."/>
            <person name="Wang L."/>
            <person name="Li P."/>
            <person name="Sharma M."/>
            <person name="Sharma R."/>
            <person name="Ronald P.C."/>
            <person name="Panaud O."/>
            <person name="Kellogg E.A."/>
            <person name="Brutnell T.P."/>
            <person name="Doust A.N."/>
            <person name="Tuskan G.A."/>
            <person name="Rokhsar D."/>
            <person name="Devos K.M."/>
        </authorList>
    </citation>
    <scope>NUCLEOTIDE SEQUENCE [LARGE SCALE GENOMIC DNA]</scope>
    <source>
        <strain evidence="2">cv. Yugu1</strain>
    </source>
</reference>
<reference evidence="1" key="2">
    <citation type="submission" date="2018-08" db="UniProtKB">
        <authorList>
            <consortium name="EnsemblPlants"/>
        </authorList>
    </citation>
    <scope>IDENTIFICATION</scope>
    <source>
        <strain evidence="1">Yugu1</strain>
    </source>
</reference>
<evidence type="ECO:0000313" key="1">
    <source>
        <dbReference type="EnsemblPlants" id="KQL29651"/>
    </source>
</evidence>
<dbReference type="Proteomes" id="UP000004995">
    <property type="component" value="Unassembled WGS sequence"/>
</dbReference>
<organism evidence="1 2">
    <name type="scientific">Setaria italica</name>
    <name type="common">Foxtail millet</name>
    <name type="synonym">Panicum italicum</name>
    <dbReference type="NCBI Taxonomy" id="4555"/>
    <lineage>
        <taxon>Eukaryota</taxon>
        <taxon>Viridiplantae</taxon>
        <taxon>Streptophyta</taxon>
        <taxon>Embryophyta</taxon>
        <taxon>Tracheophyta</taxon>
        <taxon>Spermatophyta</taxon>
        <taxon>Magnoliopsida</taxon>
        <taxon>Liliopsida</taxon>
        <taxon>Poales</taxon>
        <taxon>Poaceae</taxon>
        <taxon>PACMAD clade</taxon>
        <taxon>Panicoideae</taxon>
        <taxon>Panicodae</taxon>
        <taxon>Paniceae</taxon>
        <taxon>Cenchrinae</taxon>
        <taxon>Setaria</taxon>
    </lineage>
</organism>
<dbReference type="AlphaFoldDB" id="A0A0Q3VTM6"/>
<dbReference type="EnsemblPlants" id="KQL29651">
    <property type="protein sequence ID" value="KQL29651"/>
    <property type="gene ID" value="SETIT_0161932mg"/>
</dbReference>
<proteinExistence type="predicted"/>
<dbReference type="EMBL" id="AGNK02000314">
    <property type="status" value="NOT_ANNOTATED_CDS"/>
    <property type="molecule type" value="Genomic_DNA"/>
</dbReference>
<accession>A0A0Q3VTM6</accession>
<name>A0A0Q3VTM6_SETIT</name>
<sequence length="22" mass="2511">MKQAFGPAPWTLKIFFISLTTI</sequence>